<evidence type="ECO:0000313" key="1">
    <source>
        <dbReference type="EMBL" id="KAK1414722.1"/>
    </source>
</evidence>
<gene>
    <name evidence="1" type="ORF">QVD17_30472</name>
</gene>
<comment type="caution">
    <text evidence="1">The sequence shown here is derived from an EMBL/GenBank/DDBJ whole genome shotgun (WGS) entry which is preliminary data.</text>
</comment>
<protein>
    <submittedName>
        <fullName evidence="1">Uncharacterized protein</fullName>
    </submittedName>
</protein>
<sequence>MTDNRTGKRRLRVRRWVAGVGSSSELKVFPVPFDAPNSSNNAYGKAKQVCCDAGMNQTWYGDEDRDAAGVVVI</sequence>
<keyword evidence="2" id="KW-1185">Reference proteome</keyword>
<reference evidence="1" key="1">
    <citation type="journal article" date="2023" name="bioRxiv">
        <title>Improved chromosome-level genome assembly for marigold (Tagetes erecta).</title>
        <authorList>
            <person name="Jiang F."/>
            <person name="Yuan L."/>
            <person name="Wang S."/>
            <person name="Wang H."/>
            <person name="Xu D."/>
            <person name="Wang A."/>
            <person name="Fan W."/>
        </authorList>
    </citation>
    <scope>NUCLEOTIDE SEQUENCE</scope>
    <source>
        <strain evidence="1">WSJ</strain>
        <tissue evidence="1">Leaf</tissue>
    </source>
</reference>
<evidence type="ECO:0000313" key="2">
    <source>
        <dbReference type="Proteomes" id="UP001229421"/>
    </source>
</evidence>
<dbReference type="AlphaFoldDB" id="A0AAD8NN01"/>
<dbReference type="EMBL" id="JAUHHV010000008">
    <property type="protein sequence ID" value="KAK1414722.1"/>
    <property type="molecule type" value="Genomic_DNA"/>
</dbReference>
<organism evidence="1 2">
    <name type="scientific">Tagetes erecta</name>
    <name type="common">African marigold</name>
    <dbReference type="NCBI Taxonomy" id="13708"/>
    <lineage>
        <taxon>Eukaryota</taxon>
        <taxon>Viridiplantae</taxon>
        <taxon>Streptophyta</taxon>
        <taxon>Embryophyta</taxon>
        <taxon>Tracheophyta</taxon>
        <taxon>Spermatophyta</taxon>
        <taxon>Magnoliopsida</taxon>
        <taxon>eudicotyledons</taxon>
        <taxon>Gunneridae</taxon>
        <taxon>Pentapetalae</taxon>
        <taxon>asterids</taxon>
        <taxon>campanulids</taxon>
        <taxon>Asterales</taxon>
        <taxon>Asteraceae</taxon>
        <taxon>Asteroideae</taxon>
        <taxon>Heliantheae alliance</taxon>
        <taxon>Tageteae</taxon>
        <taxon>Tagetes</taxon>
    </lineage>
</organism>
<proteinExistence type="predicted"/>
<accession>A0AAD8NN01</accession>
<name>A0AAD8NN01_TARER</name>
<dbReference type="Proteomes" id="UP001229421">
    <property type="component" value="Unassembled WGS sequence"/>
</dbReference>